<name>T0IDY7_9SPHN</name>
<evidence type="ECO:0000313" key="2">
    <source>
        <dbReference type="Proteomes" id="UP000015527"/>
    </source>
</evidence>
<protein>
    <submittedName>
        <fullName evidence="1">Uncharacterized protein</fullName>
    </submittedName>
</protein>
<organism evidence="1 2">
    <name type="scientific">Novosphingobium lindaniclasticum LE124</name>
    <dbReference type="NCBI Taxonomy" id="1096930"/>
    <lineage>
        <taxon>Bacteria</taxon>
        <taxon>Pseudomonadati</taxon>
        <taxon>Pseudomonadota</taxon>
        <taxon>Alphaproteobacteria</taxon>
        <taxon>Sphingomonadales</taxon>
        <taxon>Sphingomonadaceae</taxon>
        <taxon>Novosphingobium</taxon>
    </lineage>
</organism>
<sequence length="383" mass="41355">MPLDPACSSPQLEPITLCALVLGRIQIGIARASDGVLQWLAARSIRESLLAALRQEGHAFTEQRFFAWYAGLETLSNGASSRLRAPKALCHAVLTELRHSPWAVLAQSAEHLQRAFMAPSDFHGGADHEELHSVIEEARALVSALARSDEGHPFHAVGLLFEGAMKSPRFAREERCLNVVRGIAADRDDGTNCRWALDILAGRYLAPHHGLPLAVPLPGLVSLPAAPHDAEDFLATDAAMATAMAIAGLHDAFRRLDHMLEQAERDVAVIDTRLRDRRSSGRSRELAIFLAGFGSLSGRQIEQVIGVSRPGVRIVTSALAAEGLASAHRSRNAARVYSYAPSRPAQDCFSELALTSSAIDEYEASMQAIDGLLRRSSVTGLSD</sequence>
<dbReference type="Proteomes" id="UP000015527">
    <property type="component" value="Unassembled WGS sequence"/>
</dbReference>
<accession>T0IDY7</accession>
<dbReference type="RefSeq" id="WP_021235447.1">
    <property type="nucleotide sequence ID" value="NZ_ATHL01000126.1"/>
</dbReference>
<reference evidence="1 2" key="1">
    <citation type="journal article" date="2013" name="Genome Announc.">
        <title>Genome Sequence of Novosphingobium lindaniclasticum LE124T, Isolated from a Hexachlorocyclohexane Dumpsite.</title>
        <authorList>
            <person name="Saxena A."/>
            <person name="Nayyar N."/>
            <person name="Sangwan N."/>
            <person name="Kumari R."/>
            <person name="Khurana J.P."/>
            <person name="Lal R."/>
        </authorList>
    </citation>
    <scope>NUCLEOTIDE SEQUENCE [LARGE SCALE GENOMIC DNA]</scope>
    <source>
        <strain evidence="1 2">LE124</strain>
    </source>
</reference>
<dbReference type="OrthoDB" id="7502754at2"/>
<dbReference type="PATRIC" id="fig|1096930.3.peg.3650"/>
<evidence type="ECO:0000313" key="1">
    <source>
        <dbReference type="EMBL" id="EQB09870.1"/>
    </source>
</evidence>
<gene>
    <name evidence="1" type="ORF">L284_18470</name>
</gene>
<comment type="caution">
    <text evidence="1">The sequence shown here is derived from an EMBL/GenBank/DDBJ whole genome shotgun (WGS) entry which is preliminary data.</text>
</comment>
<proteinExistence type="predicted"/>
<keyword evidence="2" id="KW-1185">Reference proteome</keyword>
<dbReference type="EMBL" id="ATHL01000126">
    <property type="protein sequence ID" value="EQB09870.1"/>
    <property type="molecule type" value="Genomic_DNA"/>
</dbReference>
<dbReference type="AlphaFoldDB" id="T0IDY7"/>